<comment type="caution">
    <text evidence="1">The sequence shown here is derived from an EMBL/GenBank/DDBJ whole genome shotgun (WGS) entry which is preliminary data.</text>
</comment>
<evidence type="ECO:0000313" key="1">
    <source>
        <dbReference type="EMBL" id="MBJ6727342.1"/>
    </source>
</evidence>
<gene>
    <name evidence="1" type="ORF">JFN93_21735</name>
</gene>
<accession>A0A8J7S838</accession>
<dbReference type="Proteomes" id="UP000636888">
    <property type="component" value="Unassembled WGS sequence"/>
</dbReference>
<proteinExistence type="predicted"/>
<keyword evidence="2" id="KW-1185">Reference proteome</keyword>
<dbReference type="RefSeq" id="WP_199386314.1">
    <property type="nucleotide sequence ID" value="NZ_JAEMHM010000022.1"/>
</dbReference>
<protein>
    <submittedName>
        <fullName evidence="1">BrnT family toxin</fullName>
    </submittedName>
</protein>
<dbReference type="Pfam" id="PF04365">
    <property type="entry name" value="BrnT_toxin"/>
    <property type="match status" value="1"/>
</dbReference>
<dbReference type="InterPro" id="IPR007460">
    <property type="entry name" value="BrnT_toxin"/>
</dbReference>
<organism evidence="1 2">
    <name type="scientific">Geomesophilobacter sediminis</name>
    <dbReference type="NCBI Taxonomy" id="2798584"/>
    <lineage>
        <taxon>Bacteria</taxon>
        <taxon>Pseudomonadati</taxon>
        <taxon>Thermodesulfobacteriota</taxon>
        <taxon>Desulfuromonadia</taxon>
        <taxon>Geobacterales</taxon>
        <taxon>Geobacteraceae</taxon>
        <taxon>Geomesophilobacter</taxon>
    </lineage>
</organism>
<sequence>MRYEWDENKRRGNVDKHGVDFSAVYGFDWESALVVVDKRRAYGEKRYGQCQGD</sequence>
<dbReference type="InterPro" id="IPR038573">
    <property type="entry name" value="BrnT_sf"/>
</dbReference>
<dbReference type="EMBL" id="JAEMHM010000022">
    <property type="protein sequence ID" value="MBJ6727342.1"/>
    <property type="molecule type" value="Genomic_DNA"/>
</dbReference>
<dbReference type="AlphaFoldDB" id="A0A8J7S838"/>
<name>A0A8J7S838_9BACT</name>
<reference evidence="1" key="1">
    <citation type="submission" date="2020-12" db="EMBL/GenBank/DDBJ databases">
        <title>Geomonas sp. Red875, isolated from river sediment.</title>
        <authorList>
            <person name="Xu Z."/>
            <person name="Zhang Z."/>
            <person name="Masuda Y."/>
            <person name="Itoh H."/>
            <person name="Senoo K."/>
        </authorList>
    </citation>
    <scope>NUCLEOTIDE SEQUENCE</scope>
    <source>
        <strain evidence="1">Red875</strain>
    </source>
</reference>
<evidence type="ECO:0000313" key="2">
    <source>
        <dbReference type="Proteomes" id="UP000636888"/>
    </source>
</evidence>
<dbReference type="Gene3D" id="3.10.450.530">
    <property type="entry name" value="Ribonuclease toxin, BrnT, of type II toxin-antitoxin system"/>
    <property type="match status" value="1"/>
</dbReference>